<protein>
    <submittedName>
        <fullName evidence="4">Uncharacterized protein</fullName>
    </submittedName>
</protein>
<dbReference type="GO" id="GO:0008283">
    <property type="term" value="P:cell population proliferation"/>
    <property type="evidence" value="ECO:0007669"/>
    <property type="project" value="InterPro"/>
</dbReference>
<dbReference type="GO" id="GO:0005634">
    <property type="term" value="C:nucleus"/>
    <property type="evidence" value="ECO:0007669"/>
    <property type="project" value="TreeGrafter"/>
</dbReference>
<organism evidence="4">
    <name type="scientific">Ixodes ricinus</name>
    <name type="common">Common tick</name>
    <name type="synonym">Acarus ricinus</name>
    <dbReference type="NCBI Taxonomy" id="34613"/>
    <lineage>
        <taxon>Eukaryota</taxon>
        <taxon>Metazoa</taxon>
        <taxon>Ecdysozoa</taxon>
        <taxon>Arthropoda</taxon>
        <taxon>Chelicerata</taxon>
        <taxon>Arachnida</taxon>
        <taxon>Acari</taxon>
        <taxon>Parasitiformes</taxon>
        <taxon>Ixodida</taxon>
        <taxon>Ixodoidea</taxon>
        <taxon>Ixodidae</taxon>
        <taxon>Ixodinae</taxon>
        <taxon>Ixodes</taxon>
    </lineage>
</organism>
<evidence type="ECO:0000256" key="1">
    <source>
        <dbReference type="ARBA" id="ARBA00004496"/>
    </source>
</evidence>
<name>A0A147BDF3_IXORI</name>
<keyword evidence="2" id="KW-0963">Cytoplasm</keyword>
<proteinExistence type="predicted"/>
<dbReference type="AlphaFoldDB" id="A0A147BDF3"/>
<dbReference type="PANTHER" id="PTHR21331:SF2">
    <property type="entry name" value="BRCA1-ASSOCIATED ATM ACTIVATOR 1"/>
    <property type="match status" value="1"/>
</dbReference>
<evidence type="ECO:0000313" key="4">
    <source>
        <dbReference type="EMBL" id="JAR88385.1"/>
    </source>
</evidence>
<dbReference type="GO" id="GO:0006974">
    <property type="term" value="P:DNA damage response"/>
    <property type="evidence" value="ECO:0007669"/>
    <property type="project" value="InterPro"/>
</dbReference>
<dbReference type="GO" id="GO:0005737">
    <property type="term" value="C:cytoplasm"/>
    <property type="evidence" value="ECO:0007669"/>
    <property type="project" value="UniProtKB-SubCell"/>
</dbReference>
<dbReference type="InterPro" id="IPR038904">
    <property type="entry name" value="BRAT1"/>
</dbReference>
<sequence length="777" mass="83680">MPPEMAQKWSSVIDVLLFQKLRDDVDDTLVQKLITFLDATDDQEFLGCLLNISSEKLATTLETAKTPLSLAFGLHLTAALGRREELFMSLGQNGVLAALEKLEISGQEASVRSALLHALTAFLRHESGVAWAARQGALDKVLPSLLDPSVFVQNKAETFCIAYLSGNIDAPKAGQFLDTALGEAHVKRRKRCLRILLAVMKRSKEVVSVLCCDHSLETRLASLVGRASTTEEELCLAAQLAALLSRAAGGPTLTDSLALFKRSLAARVKFAAAFIESGAGVEEEKQCAELLVSGLDDPSRSVVSSSLGELRQVMPRLAHPATLECVAEGMFRFLGHSRWARQSRLLAVALECFGMALAGMDLAAAGSERLEAYLVGLMSVPSDDSLTTHALQEVLGSGVILAVALSGCVASDMEWSSSAGLTRLGEALRRHMVSTEPLAMEAALEALARLANIQVEPGAVRVGRVCQWLELHALPRFLWGCLDCTDGGVRAAALSALARLCLQPQLCQLLRSTLQLSQSEMVERVAQTARNDADVFARRAAMAGLSLWVGQDRLAPDCCSTVRQSASRALARDLDSEVQLSGLATWRTCLDVDLDGLAEHTEASARRALGTADADGLGSAVERVLCTDSDARVRSEMERLLRDLHDRLTREFGFSASGDGSAFPYRRQGNGESRTYGGSGDEPVLDRGKVMDQVLDLGLSECLLRKLRPSEDIRTSEEILGCGLTPATPVTTESMLGYVSEGLPRESCGTVLFDETESLLDDLLAAADSTHRDMDCY</sequence>
<evidence type="ECO:0000256" key="3">
    <source>
        <dbReference type="SAM" id="MobiDB-lite"/>
    </source>
</evidence>
<dbReference type="SUPFAM" id="SSF48371">
    <property type="entry name" value="ARM repeat"/>
    <property type="match status" value="1"/>
</dbReference>
<evidence type="ECO:0000256" key="2">
    <source>
        <dbReference type="ARBA" id="ARBA00022490"/>
    </source>
</evidence>
<feature type="region of interest" description="Disordered" evidence="3">
    <location>
        <begin position="663"/>
        <end position="682"/>
    </location>
</feature>
<dbReference type="EMBL" id="GEGO01007019">
    <property type="protein sequence ID" value="JAR88385.1"/>
    <property type="molecule type" value="Transcribed_RNA"/>
</dbReference>
<accession>A0A147BDF3</accession>
<dbReference type="PANTHER" id="PTHR21331">
    <property type="entry name" value="BRCA1-ASSOCIATED ATM ACTIVATOR 1"/>
    <property type="match status" value="1"/>
</dbReference>
<comment type="subcellular location">
    <subcellularLocation>
        <location evidence="1">Cytoplasm</location>
    </subcellularLocation>
</comment>
<reference evidence="4" key="1">
    <citation type="journal article" date="2018" name="PLoS Negl. Trop. Dis.">
        <title>Sialome diversity of ticks revealed by RNAseq of single tick salivary glands.</title>
        <authorList>
            <person name="Perner J."/>
            <person name="Kropackova S."/>
            <person name="Kopacek P."/>
            <person name="Ribeiro J.M."/>
        </authorList>
    </citation>
    <scope>NUCLEOTIDE SEQUENCE</scope>
    <source>
        <strain evidence="4">Siblings of single egg batch collected in Ceske Budejovice</strain>
        <tissue evidence="4">Salivary glands</tissue>
    </source>
</reference>
<dbReference type="InterPro" id="IPR016024">
    <property type="entry name" value="ARM-type_fold"/>
</dbReference>